<dbReference type="GO" id="GO:0004222">
    <property type="term" value="F:metalloendopeptidase activity"/>
    <property type="evidence" value="ECO:0007669"/>
    <property type="project" value="InterPro"/>
</dbReference>
<evidence type="ECO:0000256" key="1">
    <source>
        <dbReference type="ARBA" id="ARBA00001947"/>
    </source>
</evidence>
<evidence type="ECO:0000256" key="7">
    <source>
        <dbReference type="ARBA" id="ARBA00023049"/>
    </source>
</evidence>
<keyword evidence="8" id="KW-0732">Signal</keyword>
<dbReference type="GO" id="GO:0046872">
    <property type="term" value="F:metal ion binding"/>
    <property type="evidence" value="ECO:0007669"/>
    <property type="project" value="UniProtKB-KW"/>
</dbReference>
<protein>
    <submittedName>
        <fullName evidence="11">Neprilysin-21</fullName>
    </submittedName>
</protein>
<dbReference type="PANTHER" id="PTHR11733">
    <property type="entry name" value="ZINC METALLOPROTEASE FAMILY M13 NEPRILYSIN-RELATED"/>
    <property type="match status" value="1"/>
</dbReference>
<evidence type="ECO:0000256" key="5">
    <source>
        <dbReference type="ARBA" id="ARBA00022801"/>
    </source>
</evidence>
<dbReference type="Gene3D" id="1.10.1380.10">
    <property type="entry name" value="Neutral endopeptidase , domain2"/>
    <property type="match status" value="1"/>
</dbReference>
<dbReference type="EMBL" id="APWK03000243">
    <property type="protein sequence ID" value="PHH49208.1"/>
    <property type="molecule type" value="Genomic_DNA"/>
</dbReference>
<dbReference type="InterPro" id="IPR008753">
    <property type="entry name" value="Peptidase_M13_N"/>
</dbReference>
<reference evidence="11 12" key="1">
    <citation type="journal article" date="2013" name="Fungal Biol.">
        <title>Analysis of microsatellite markers in the genome of the plant pathogen Ceratocystis fimbriata.</title>
        <authorList>
            <person name="Simpson M.C."/>
            <person name="Wilken P.M."/>
            <person name="Coetzee M.P."/>
            <person name="Wingfield M.J."/>
            <person name="Wingfield B.D."/>
        </authorList>
    </citation>
    <scope>NUCLEOTIDE SEQUENCE [LARGE SCALE GENOMIC DNA]</scope>
    <source>
        <strain evidence="11 12">CBS 114723</strain>
    </source>
</reference>
<comment type="similarity">
    <text evidence="2">Belongs to the peptidase M13 family.</text>
</comment>
<evidence type="ECO:0000256" key="8">
    <source>
        <dbReference type="SAM" id="SignalP"/>
    </source>
</evidence>
<evidence type="ECO:0000256" key="2">
    <source>
        <dbReference type="ARBA" id="ARBA00007357"/>
    </source>
</evidence>
<dbReference type="Proteomes" id="UP000222788">
    <property type="component" value="Unassembled WGS sequence"/>
</dbReference>
<feature type="signal peptide" evidence="8">
    <location>
        <begin position="1"/>
        <end position="18"/>
    </location>
</feature>
<keyword evidence="5" id="KW-0378">Hydrolase</keyword>
<dbReference type="CDD" id="cd08662">
    <property type="entry name" value="M13"/>
    <property type="match status" value="1"/>
</dbReference>
<evidence type="ECO:0000313" key="11">
    <source>
        <dbReference type="EMBL" id="PHH49208.1"/>
    </source>
</evidence>
<dbReference type="PROSITE" id="PS51885">
    <property type="entry name" value="NEPRILYSIN"/>
    <property type="match status" value="1"/>
</dbReference>
<gene>
    <name evidence="11" type="primary">nep-21_2</name>
    <name evidence="11" type="ORF">CFIMG_007878RA00001</name>
</gene>
<dbReference type="PANTHER" id="PTHR11733:SF167">
    <property type="entry name" value="FI17812P1-RELATED"/>
    <property type="match status" value="1"/>
</dbReference>
<feature type="domain" description="Peptidase M13 C-terminal" evidence="9">
    <location>
        <begin position="499"/>
        <end position="703"/>
    </location>
</feature>
<keyword evidence="6" id="KW-0862">Zinc</keyword>
<dbReference type="InterPro" id="IPR018497">
    <property type="entry name" value="Peptidase_M13_C"/>
</dbReference>
<keyword evidence="12" id="KW-1185">Reference proteome</keyword>
<dbReference type="InterPro" id="IPR000718">
    <property type="entry name" value="Peptidase_M13"/>
</dbReference>
<dbReference type="SUPFAM" id="SSF55486">
    <property type="entry name" value="Metalloproteases ('zincins'), catalytic domain"/>
    <property type="match status" value="1"/>
</dbReference>
<evidence type="ECO:0000313" key="12">
    <source>
        <dbReference type="Proteomes" id="UP000222788"/>
    </source>
</evidence>
<evidence type="ECO:0000259" key="9">
    <source>
        <dbReference type="Pfam" id="PF01431"/>
    </source>
</evidence>
<dbReference type="GO" id="GO:0005886">
    <property type="term" value="C:plasma membrane"/>
    <property type="evidence" value="ECO:0007669"/>
    <property type="project" value="TreeGrafter"/>
</dbReference>
<dbReference type="InterPro" id="IPR042089">
    <property type="entry name" value="Peptidase_M13_dom_2"/>
</dbReference>
<feature type="domain" description="Peptidase M13 N-terminal" evidence="10">
    <location>
        <begin position="65"/>
        <end position="437"/>
    </location>
</feature>
<evidence type="ECO:0000256" key="4">
    <source>
        <dbReference type="ARBA" id="ARBA00022723"/>
    </source>
</evidence>
<name>A0A2C5WDV9_9PEZI</name>
<evidence type="ECO:0000259" key="10">
    <source>
        <dbReference type="Pfam" id="PF05649"/>
    </source>
</evidence>
<evidence type="ECO:0000256" key="3">
    <source>
        <dbReference type="ARBA" id="ARBA00022670"/>
    </source>
</evidence>
<comment type="cofactor">
    <cofactor evidence="1">
        <name>Zn(2+)</name>
        <dbReference type="ChEBI" id="CHEBI:29105"/>
    </cofactor>
</comment>
<reference evidence="11 12" key="2">
    <citation type="journal article" date="2013" name="IMA Fungus">
        <title>IMA Genome-F 1: Ceratocystis fimbriata: Draft nuclear genome sequence for the plant pathogen, Ceratocystis fimbriata.</title>
        <authorList>
            <person name="Wilken P.M."/>
            <person name="Steenkamp E.T."/>
            <person name="Wingfield M.J."/>
            <person name="de Beer Z.W."/>
            <person name="Wingfield B.D."/>
        </authorList>
    </citation>
    <scope>NUCLEOTIDE SEQUENCE [LARGE SCALE GENOMIC DNA]</scope>
    <source>
        <strain evidence="11 12">CBS 114723</strain>
    </source>
</reference>
<accession>A0A2C5WDV9</accession>
<dbReference type="AlphaFoldDB" id="A0A2C5WDV9"/>
<comment type="caution">
    <text evidence="11">The sequence shown here is derived from an EMBL/GenBank/DDBJ whole genome shotgun (WGS) entry which is preliminary data.</text>
</comment>
<proteinExistence type="inferred from homology"/>
<dbReference type="Pfam" id="PF01431">
    <property type="entry name" value="Peptidase_M13"/>
    <property type="match status" value="1"/>
</dbReference>
<keyword evidence="4" id="KW-0479">Metal-binding</keyword>
<dbReference type="PRINTS" id="PR00786">
    <property type="entry name" value="NEPRILYSIN"/>
</dbReference>
<dbReference type="InterPro" id="IPR024079">
    <property type="entry name" value="MetalloPept_cat_dom_sf"/>
</dbReference>
<keyword evidence="3" id="KW-0645">Protease</keyword>
<dbReference type="OrthoDB" id="6475849at2759"/>
<dbReference type="Gene3D" id="3.40.390.10">
    <property type="entry name" value="Collagenase (Catalytic Domain)"/>
    <property type="match status" value="1"/>
</dbReference>
<dbReference type="Pfam" id="PF05649">
    <property type="entry name" value="Peptidase_M13_N"/>
    <property type="match status" value="1"/>
</dbReference>
<sequence length="708" mass="79183">MRLSSVLAPSLLAHAINAQSESASSTADHKDAATSNPGYCTTPACQRLAADLRSNLASNYADLDPCSRFEEIACSGWRLKHDFKPGQDTVAPDILIQDHNNGVLREIVEGPLPSGIDPSSQDAKNFYKMKAIYDACMDVETIKSLGLEPLKKVLAKMDSAMSIKESLLILLANDVTGLAAVGPEIDDIDPNHVAVALTGPMDFGMPSPLGFKSKKLPVRYYRMIEQVLPALYPETTKGTILELVRLERDIAMLLPSPKERPNLRELYNPMTLEEANSLLPALGIQDIIKTLAPQGVSIERVIVHHPKYFSALLRILKNVQPETIIAYFRWRLITSYEPFLEHEILEPLKSFGNLFNPKESRQDQCIAYIDRSVTGITSRFFVEKAFSPDSKDLAKEMLANLKNMYVDKLKTTKWMDEYSTERAIRKVLNMREKIGYPTVSPNITDPDELAHMYRDSVVGDKTHFENEVSLRHMRFKGQWESLGKPADRDAWDHFPNEANAHYVAPGNNLVLPAGLMQYPVFDVDVPAYISYGAYGSIVGHEISHAFDSNGHLYDENGALSETSDWWTPNTEAAFSDRTQCFINQYSSLVNEVPHGDVKIKHYVNGENSLDENIADTGGLSASYLAWKKLDDEGKGGEMLPGLDFFTRDQLFFLSFANHHCSKLLAPDGRIFDDIHSPGWARITGSLANSEDFLRAFNCPTKEPTCKIW</sequence>
<evidence type="ECO:0000256" key="6">
    <source>
        <dbReference type="ARBA" id="ARBA00022833"/>
    </source>
</evidence>
<dbReference type="GO" id="GO:0016485">
    <property type="term" value="P:protein processing"/>
    <property type="evidence" value="ECO:0007669"/>
    <property type="project" value="TreeGrafter"/>
</dbReference>
<organism evidence="11 12">
    <name type="scientific">Ceratocystis fimbriata CBS 114723</name>
    <dbReference type="NCBI Taxonomy" id="1035309"/>
    <lineage>
        <taxon>Eukaryota</taxon>
        <taxon>Fungi</taxon>
        <taxon>Dikarya</taxon>
        <taxon>Ascomycota</taxon>
        <taxon>Pezizomycotina</taxon>
        <taxon>Sordariomycetes</taxon>
        <taxon>Hypocreomycetidae</taxon>
        <taxon>Microascales</taxon>
        <taxon>Ceratocystidaceae</taxon>
        <taxon>Ceratocystis</taxon>
    </lineage>
</organism>
<keyword evidence="7" id="KW-0482">Metalloprotease</keyword>
<feature type="chain" id="PRO_5012835485" evidence="8">
    <location>
        <begin position="19"/>
        <end position="708"/>
    </location>
</feature>